<protein>
    <recommendedName>
        <fullName evidence="4">Apple domain-containing protein</fullName>
    </recommendedName>
</protein>
<reference evidence="2 3" key="1">
    <citation type="journal article" date="2021" name="Elife">
        <title>Chloroplast acquisition without the gene transfer in kleptoplastic sea slugs, Plakobranchus ocellatus.</title>
        <authorList>
            <person name="Maeda T."/>
            <person name="Takahashi S."/>
            <person name="Yoshida T."/>
            <person name="Shimamura S."/>
            <person name="Takaki Y."/>
            <person name="Nagai Y."/>
            <person name="Toyoda A."/>
            <person name="Suzuki Y."/>
            <person name="Arimoto A."/>
            <person name="Ishii H."/>
            <person name="Satoh N."/>
            <person name="Nishiyama T."/>
            <person name="Hasebe M."/>
            <person name="Maruyama T."/>
            <person name="Minagawa J."/>
            <person name="Obokata J."/>
            <person name="Shigenobu S."/>
        </authorList>
    </citation>
    <scope>NUCLEOTIDE SEQUENCE [LARGE SCALE GENOMIC DNA]</scope>
</reference>
<feature type="chain" id="PRO_5043887253" description="Apple domain-containing protein" evidence="1">
    <location>
        <begin position="28"/>
        <end position="172"/>
    </location>
</feature>
<dbReference type="AlphaFoldDB" id="A0AAV4CH87"/>
<evidence type="ECO:0000313" key="2">
    <source>
        <dbReference type="EMBL" id="GFO32196.1"/>
    </source>
</evidence>
<name>A0AAV4CH87_9GAST</name>
<keyword evidence="1" id="KW-0732">Signal</keyword>
<comment type="caution">
    <text evidence="2">The sequence shown here is derived from an EMBL/GenBank/DDBJ whole genome shotgun (WGS) entry which is preliminary data.</text>
</comment>
<organism evidence="2 3">
    <name type="scientific">Plakobranchus ocellatus</name>
    <dbReference type="NCBI Taxonomy" id="259542"/>
    <lineage>
        <taxon>Eukaryota</taxon>
        <taxon>Metazoa</taxon>
        <taxon>Spiralia</taxon>
        <taxon>Lophotrochozoa</taxon>
        <taxon>Mollusca</taxon>
        <taxon>Gastropoda</taxon>
        <taxon>Heterobranchia</taxon>
        <taxon>Euthyneura</taxon>
        <taxon>Panpulmonata</taxon>
        <taxon>Sacoglossa</taxon>
        <taxon>Placobranchoidea</taxon>
        <taxon>Plakobranchidae</taxon>
        <taxon>Plakobranchus</taxon>
    </lineage>
</organism>
<feature type="signal peptide" evidence="1">
    <location>
        <begin position="1"/>
        <end position="27"/>
    </location>
</feature>
<sequence>MFCSKRRSQFFPILLWLLYQVIFRCSSYSCPSKLFTFVKQTDHELLCEFDFAPLMPSPGNHLVCAETCWRHSECTAFIFTAYNASFQGTVTGSGLGICSWCPPNNIAGISLFSSDPQVEIWFNVLGKLKSPPSKKYLPIPGALSIGRYLVVRGRVPKPPPDRVVVDRGGHYP</sequence>
<evidence type="ECO:0008006" key="4">
    <source>
        <dbReference type="Google" id="ProtNLM"/>
    </source>
</evidence>
<accession>A0AAV4CH87</accession>
<gene>
    <name evidence="2" type="ORF">PoB_005870100</name>
</gene>
<dbReference type="Proteomes" id="UP000735302">
    <property type="component" value="Unassembled WGS sequence"/>
</dbReference>
<proteinExistence type="predicted"/>
<evidence type="ECO:0000256" key="1">
    <source>
        <dbReference type="SAM" id="SignalP"/>
    </source>
</evidence>
<evidence type="ECO:0000313" key="3">
    <source>
        <dbReference type="Proteomes" id="UP000735302"/>
    </source>
</evidence>
<dbReference type="EMBL" id="BLXT01006570">
    <property type="protein sequence ID" value="GFO32196.1"/>
    <property type="molecule type" value="Genomic_DNA"/>
</dbReference>
<keyword evidence="3" id="KW-1185">Reference proteome</keyword>